<gene>
    <name evidence="1" type="primary">282</name>
    <name evidence="1" type="ORF">SEA_PUMPERNICKEL_282</name>
</gene>
<dbReference type="GeneID" id="80019923"/>
<evidence type="ECO:0000313" key="1">
    <source>
        <dbReference type="EMBL" id="UDL16032.1"/>
    </source>
</evidence>
<accession>A0AAE8YA47</accession>
<dbReference type="KEGG" id="vg:80019923"/>
<proteinExistence type="predicted"/>
<dbReference type="RefSeq" id="YP_010755272.1">
    <property type="nucleotide sequence ID" value="NC_073468.1"/>
</dbReference>
<name>A0AAE8YA47_9CAUD</name>
<dbReference type="Proteomes" id="UP000827768">
    <property type="component" value="Segment"/>
</dbReference>
<dbReference type="EMBL" id="OK040790">
    <property type="protein sequence ID" value="UDL16032.1"/>
    <property type="molecule type" value="Genomic_DNA"/>
</dbReference>
<sequence>MAPQGPRKLVTERHPGTGFWVDVWMDKGEVSLSMVGLSVRVRNDTWSSGKNTTCMSCGWSIISNDEKEALRHGWAHWRVSHGRSIPWGPNQAVTYDPLDAGKPISSSSSYTSMSLPLWESGGDAPEEPAFEGSINLYDHETVEKLAQVIAIDGEHEEIVTSSDRELARSIMDALGLVQGDPYTYAVTNPHDERKHIYPTVEVAMRNCVRVRDEYIVRQLGPRGKWEKYIPTQWRDE</sequence>
<reference evidence="1" key="1">
    <citation type="submission" date="2021-09" db="EMBL/GenBank/DDBJ databases">
        <authorList>
            <person name="Andersen S.H."/>
            <person name="Beall E.A."/>
            <person name="Cappelle B."/>
            <person name="Falteisek K.J."/>
            <person name="Fenske B.A."/>
            <person name="Gansluckner N.W."/>
            <person name="Gilbertson S.M."/>
            <person name="Krings K.J."/>
            <person name="Mobeck M."/>
            <person name="Odeku J.O."/>
            <person name="Poncelet M.E."/>
            <person name="Rohr J.R."/>
            <person name="Rolands L."/>
            <person name="Whipple C.D."/>
            <person name="Whipple E.M."/>
            <person name="Spring A.M."/>
            <person name="Klyczek K."/>
            <person name="Garlena R.A."/>
            <person name="Russell D.A."/>
            <person name="Pope W.H."/>
            <person name="Jacobs-Sera D."/>
            <person name="Hatfull G.F."/>
        </authorList>
    </citation>
    <scope>NUCLEOTIDE SEQUENCE</scope>
</reference>
<organism evidence="1 2">
    <name type="scientific">Microbacterium phage Pumpernickel</name>
    <dbReference type="NCBI Taxonomy" id="2885983"/>
    <lineage>
        <taxon>Viruses</taxon>
        <taxon>Duplodnaviria</taxon>
        <taxon>Heunggongvirae</taxon>
        <taxon>Uroviricota</taxon>
        <taxon>Caudoviricetes</taxon>
        <taxon>Pumpernickelvirus</taxon>
        <taxon>Pumpernickelvirus pumpernickel</taxon>
    </lineage>
</organism>
<protein>
    <submittedName>
        <fullName evidence="1">Uncharacterized protein</fullName>
    </submittedName>
</protein>
<keyword evidence="2" id="KW-1185">Reference proteome</keyword>
<evidence type="ECO:0000313" key="2">
    <source>
        <dbReference type="Proteomes" id="UP000827768"/>
    </source>
</evidence>